<keyword evidence="11" id="KW-0325">Glycoprotein</keyword>
<evidence type="ECO:0000256" key="9">
    <source>
        <dbReference type="ARBA" id="ARBA00023139"/>
    </source>
</evidence>
<protein>
    <recommendedName>
        <fullName evidence="15">Ig-like domain-containing protein</fullName>
    </recommendedName>
</protein>
<dbReference type="GO" id="GO:0007166">
    <property type="term" value="P:cell surface receptor signaling pathway"/>
    <property type="evidence" value="ECO:0007669"/>
    <property type="project" value="TreeGrafter"/>
</dbReference>
<evidence type="ECO:0000256" key="12">
    <source>
        <dbReference type="ARBA" id="ARBA00023288"/>
    </source>
</evidence>
<dbReference type="OMA" id="WIRLEND"/>
<keyword evidence="6" id="KW-1133">Transmembrane helix</keyword>
<dbReference type="SUPFAM" id="SSF48726">
    <property type="entry name" value="Immunoglobulin"/>
    <property type="match status" value="1"/>
</dbReference>
<dbReference type="GO" id="GO:0045065">
    <property type="term" value="P:cytotoxic T cell differentiation"/>
    <property type="evidence" value="ECO:0007669"/>
    <property type="project" value="TreeGrafter"/>
</dbReference>
<evidence type="ECO:0000256" key="2">
    <source>
        <dbReference type="ARBA" id="ARBA00022475"/>
    </source>
</evidence>
<keyword evidence="12" id="KW-0449">Lipoprotein</keyword>
<sequence>KMAGSPALLLLLALELCCPGTHSQKDDMRVTFRDRRISHPKLGQRLELECQTTNAENGVFWVRQNKDGTLHFIAFISSLSRVTFKEKQPSTRFEARKDRNIYHLAVKSFTAADEGNYFCFMNANQELYFSRGQPAFFPVTTTAAPTALAPTTQSGITRKDPCLKTLDPGSSAAGRERGRAVLRSTDTEGDAAGITGLRGGKILRASSELDNWVCAAGRIKPQHFIPHRRG</sequence>
<dbReference type="SMART" id="SM00406">
    <property type="entry name" value="IGv"/>
    <property type="match status" value="1"/>
</dbReference>
<keyword evidence="5" id="KW-0391">Immunity</keyword>
<dbReference type="Pfam" id="PF07686">
    <property type="entry name" value="V-set"/>
    <property type="match status" value="1"/>
</dbReference>
<keyword evidence="17" id="KW-1185">Reference proteome</keyword>
<keyword evidence="8" id="KW-0472">Membrane</keyword>
<dbReference type="Gene3D" id="2.60.40.10">
    <property type="entry name" value="Immunoglobulins"/>
    <property type="match status" value="1"/>
</dbReference>
<evidence type="ECO:0000256" key="13">
    <source>
        <dbReference type="ARBA" id="ARBA00023319"/>
    </source>
</evidence>
<keyword evidence="9" id="KW-0564">Palmitate</keyword>
<accession>A0A663ND13</accession>
<evidence type="ECO:0000256" key="4">
    <source>
        <dbReference type="ARBA" id="ARBA00022729"/>
    </source>
</evidence>
<keyword evidence="3" id="KW-0812">Transmembrane</keyword>
<dbReference type="InterPro" id="IPR036179">
    <property type="entry name" value="Ig-like_dom_sf"/>
</dbReference>
<feature type="domain" description="Ig-like" evidence="15">
    <location>
        <begin position="43"/>
        <end position="130"/>
    </location>
</feature>
<dbReference type="Ensembl" id="ENSACUT00000023665.1">
    <property type="protein sequence ID" value="ENSACUP00000022204.1"/>
    <property type="gene ID" value="ENSACUG00000014815.1"/>
</dbReference>
<reference evidence="16" key="2">
    <citation type="submission" date="2025-09" db="UniProtKB">
        <authorList>
            <consortium name="Ensembl"/>
        </authorList>
    </citation>
    <scope>IDENTIFICATION</scope>
</reference>
<dbReference type="InterPro" id="IPR013106">
    <property type="entry name" value="Ig_V-set"/>
</dbReference>
<organism evidence="16 17">
    <name type="scientific">Athene cunicularia</name>
    <name type="common">Burrowing owl</name>
    <name type="synonym">Speotyto cunicularia</name>
    <dbReference type="NCBI Taxonomy" id="194338"/>
    <lineage>
        <taxon>Eukaryota</taxon>
        <taxon>Metazoa</taxon>
        <taxon>Chordata</taxon>
        <taxon>Craniata</taxon>
        <taxon>Vertebrata</taxon>
        <taxon>Euteleostomi</taxon>
        <taxon>Archelosauria</taxon>
        <taxon>Archosauria</taxon>
        <taxon>Dinosauria</taxon>
        <taxon>Saurischia</taxon>
        <taxon>Theropoda</taxon>
        <taxon>Coelurosauria</taxon>
        <taxon>Aves</taxon>
        <taxon>Neognathae</taxon>
        <taxon>Neoaves</taxon>
        <taxon>Telluraves</taxon>
        <taxon>Strigiformes</taxon>
        <taxon>Strigidae</taxon>
        <taxon>Athene</taxon>
    </lineage>
</organism>
<reference evidence="16" key="1">
    <citation type="submission" date="2025-08" db="UniProtKB">
        <authorList>
            <consortium name="Ensembl"/>
        </authorList>
    </citation>
    <scope>IDENTIFICATION</scope>
</reference>
<proteinExistence type="predicted"/>
<evidence type="ECO:0000256" key="14">
    <source>
        <dbReference type="SAM" id="SignalP"/>
    </source>
</evidence>
<name>A0A663ND13_ATHCN</name>
<dbReference type="PANTHER" id="PTHR10441">
    <property type="entry name" value="CD8 ALPHA CHAIN"/>
    <property type="match status" value="1"/>
</dbReference>
<keyword evidence="13" id="KW-0393">Immunoglobulin domain</keyword>
<keyword evidence="7" id="KW-1064">Adaptive immunity</keyword>
<evidence type="ECO:0000259" key="15">
    <source>
        <dbReference type="PROSITE" id="PS50835"/>
    </source>
</evidence>
<evidence type="ECO:0000256" key="8">
    <source>
        <dbReference type="ARBA" id="ARBA00023136"/>
    </source>
</evidence>
<keyword evidence="10" id="KW-1015">Disulfide bond</keyword>
<feature type="chain" id="PRO_5025579970" description="Ig-like domain-containing protein" evidence="14">
    <location>
        <begin position="24"/>
        <end position="230"/>
    </location>
</feature>
<dbReference type="PROSITE" id="PS50835">
    <property type="entry name" value="IG_LIKE"/>
    <property type="match status" value="1"/>
</dbReference>
<dbReference type="InterPro" id="IPR013783">
    <property type="entry name" value="Ig-like_fold"/>
</dbReference>
<dbReference type="Proteomes" id="UP000472269">
    <property type="component" value="Unplaced"/>
</dbReference>
<dbReference type="InterPro" id="IPR007110">
    <property type="entry name" value="Ig-like_dom"/>
</dbReference>
<evidence type="ECO:0000256" key="3">
    <source>
        <dbReference type="ARBA" id="ARBA00022692"/>
    </source>
</evidence>
<keyword evidence="4 14" id="KW-0732">Signal</keyword>
<dbReference type="GO" id="GO:0002456">
    <property type="term" value="P:T cell mediated immunity"/>
    <property type="evidence" value="ECO:0007669"/>
    <property type="project" value="TreeGrafter"/>
</dbReference>
<dbReference type="GO" id="GO:0009897">
    <property type="term" value="C:external side of plasma membrane"/>
    <property type="evidence" value="ECO:0007669"/>
    <property type="project" value="TreeGrafter"/>
</dbReference>
<dbReference type="InterPro" id="IPR015468">
    <property type="entry name" value="CD8_asu"/>
</dbReference>
<feature type="signal peptide" evidence="14">
    <location>
        <begin position="1"/>
        <end position="23"/>
    </location>
</feature>
<evidence type="ECO:0000256" key="1">
    <source>
        <dbReference type="ARBA" id="ARBA00004251"/>
    </source>
</evidence>
<evidence type="ECO:0000256" key="5">
    <source>
        <dbReference type="ARBA" id="ARBA00022859"/>
    </source>
</evidence>
<evidence type="ECO:0000256" key="10">
    <source>
        <dbReference type="ARBA" id="ARBA00023157"/>
    </source>
</evidence>
<dbReference type="AlphaFoldDB" id="A0A663ND13"/>
<evidence type="ECO:0000256" key="7">
    <source>
        <dbReference type="ARBA" id="ARBA00023130"/>
    </source>
</evidence>
<dbReference type="FunFam" id="2.60.40.10:FF:001514">
    <property type="entry name" value="CD8 alpha chain"/>
    <property type="match status" value="1"/>
</dbReference>
<comment type="subcellular location">
    <subcellularLocation>
        <location evidence="1">Cell membrane</location>
        <topology evidence="1">Single-pass type I membrane protein</topology>
    </subcellularLocation>
</comment>
<evidence type="ECO:0000256" key="6">
    <source>
        <dbReference type="ARBA" id="ARBA00022989"/>
    </source>
</evidence>
<dbReference type="PANTHER" id="PTHR10441:SF2">
    <property type="entry name" value="T-CELL SURFACE GLYCOPROTEIN CD8 ALPHA CHAIN"/>
    <property type="match status" value="1"/>
</dbReference>
<evidence type="ECO:0000313" key="16">
    <source>
        <dbReference type="Ensembl" id="ENSACUP00000022204.1"/>
    </source>
</evidence>
<evidence type="ECO:0000313" key="17">
    <source>
        <dbReference type="Proteomes" id="UP000472269"/>
    </source>
</evidence>
<keyword evidence="2" id="KW-1003">Cell membrane</keyword>
<evidence type="ECO:0000256" key="11">
    <source>
        <dbReference type="ARBA" id="ARBA00023180"/>
    </source>
</evidence>